<accession>A0A7V7NX55</accession>
<dbReference type="SUPFAM" id="SSF52540">
    <property type="entry name" value="P-loop containing nucleoside triphosphate hydrolases"/>
    <property type="match status" value="1"/>
</dbReference>
<evidence type="ECO:0000256" key="3">
    <source>
        <dbReference type="ARBA" id="ARBA00022840"/>
    </source>
</evidence>
<dbReference type="Proteomes" id="UP000423756">
    <property type="component" value="Unassembled WGS sequence"/>
</dbReference>
<organism evidence="5 6">
    <name type="scientific">Vibrio chagasii</name>
    <dbReference type="NCBI Taxonomy" id="170679"/>
    <lineage>
        <taxon>Bacteria</taxon>
        <taxon>Pseudomonadati</taxon>
        <taxon>Pseudomonadota</taxon>
        <taxon>Gammaproteobacteria</taxon>
        <taxon>Vibrionales</taxon>
        <taxon>Vibrionaceae</taxon>
        <taxon>Vibrio</taxon>
    </lineage>
</organism>
<dbReference type="RefSeq" id="WP_137406559.1">
    <property type="nucleotide sequence ID" value="NZ_AP025467.1"/>
</dbReference>
<reference evidence="5 6" key="1">
    <citation type="submission" date="2019-09" db="EMBL/GenBank/DDBJ databases">
        <title>Draft genome sequences of 48 bacterial type strains from the CCUG.</title>
        <authorList>
            <person name="Tunovic T."/>
            <person name="Pineiro-Iglesias B."/>
            <person name="Unosson C."/>
            <person name="Inganas E."/>
            <person name="Ohlen M."/>
            <person name="Cardew S."/>
            <person name="Jensie-Markopoulos S."/>
            <person name="Salva-Serra F."/>
            <person name="Jaen-Luchoro D."/>
            <person name="Karlsson R."/>
            <person name="Svensson-Stadler L."/>
            <person name="Chun J."/>
            <person name="Moore E."/>
        </authorList>
    </citation>
    <scope>NUCLEOTIDE SEQUENCE [LARGE SCALE GENOMIC DNA]</scope>
    <source>
        <strain evidence="5 6">CCUG 48643</strain>
    </source>
</reference>
<sequence>MNTQVSVLDNSNTKLVPLNGSDLIETNQNGSLSAYINSPDERPFGIYINATAFTKKSDLTWDIGEIIGSEKILNPAYGKTYLVARNKLSIDGTISEVITLLISSEGAKQYQQIKTSLFSDLSIDSVKGVNLVNVLCVNELICSLSEYTGSKAYAGNDDEGRVFKEISSEIMKLYPSCSDIHFEVSDIPGETKVRIREDGDLKIFKEYPFDFLYETVDIAYNVIGGDKANGSTIQGNNLNWNKPQTGKFIYSFGQSTIEMRVEFAPRTTERGGDLVCRITSGLKETTVRPLADTGYHPRQLRMIKSLSSMKQGNVLLSGVTGSGKTQSLYSIFDYLLDKYAGTRKFVTAENPIEMNLKGVSQVNLEDNSDSSDKRSNTLDGQFDRIAQCFMRLDPDIMGTGEVRCHDSAKFSIEAARTGHLCLSTIHTASAHDVPGRLDGFSIPRAVYQSPSALSIVIAQSLLRTICIHCSKTADELPDDSQLVYKTLKKLSALELVEFLPKIRFPTTGGCEKCDYSPDGRKGRTPVAEVLVPDKTIRAYWCDGEDMKAKAHWYETGGFTKLEHALYKMFLGQLDPEIIESEVDLLENSAHLRKELGVALFNPML</sequence>
<dbReference type="InterPro" id="IPR001482">
    <property type="entry name" value="T2SS/T4SS_dom"/>
</dbReference>
<keyword evidence="3" id="KW-0067">ATP-binding</keyword>
<dbReference type="GO" id="GO:0005886">
    <property type="term" value="C:plasma membrane"/>
    <property type="evidence" value="ECO:0007669"/>
    <property type="project" value="TreeGrafter"/>
</dbReference>
<dbReference type="EMBL" id="VZPX01000004">
    <property type="protein sequence ID" value="KAB0482464.1"/>
    <property type="molecule type" value="Genomic_DNA"/>
</dbReference>
<dbReference type="Gene3D" id="3.30.450.90">
    <property type="match status" value="1"/>
</dbReference>
<dbReference type="Pfam" id="PF00437">
    <property type="entry name" value="T2SSE"/>
    <property type="match status" value="1"/>
</dbReference>
<dbReference type="GO" id="GO:0005524">
    <property type="term" value="F:ATP binding"/>
    <property type="evidence" value="ECO:0007669"/>
    <property type="project" value="UniProtKB-KW"/>
</dbReference>
<evidence type="ECO:0000256" key="1">
    <source>
        <dbReference type="ARBA" id="ARBA00006611"/>
    </source>
</evidence>
<dbReference type="GO" id="GO:0016887">
    <property type="term" value="F:ATP hydrolysis activity"/>
    <property type="evidence" value="ECO:0007669"/>
    <property type="project" value="TreeGrafter"/>
</dbReference>
<comment type="similarity">
    <text evidence="1">Belongs to the GSP E family.</text>
</comment>
<dbReference type="InterPro" id="IPR027417">
    <property type="entry name" value="P-loop_NTPase"/>
</dbReference>
<feature type="domain" description="Bacterial type II secretion system protein E" evidence="4">
    <location>
        <begin position="163"/>
        <end position="555"/>
    </location>
</feature>
<keyword evidence="2" id="KW-0547">Nucleotide-binding</keyword>
<evidence type="ECO:0000313" key="5">
    <source>
        <dbReference type="EMBL" id="KAB0482464.1"/>
    </source>
</evidence>
<dbReference type="AlphaFoldDB" id="A0A7V7NX55"/>
<dbReference type="PANTHER" id="PTHR30258">
    <property type="entry name" value="TYPE II SECRETION SYSTEM PROTEIN GSPE-RELATED"/>
    <property type="match status" value="1"/>
</dbReference>
<dbReference type="GeneID" id="77344699"/>
<evidence type="ECO:0000256" key="2">
    <source>
        <dbReference type="ARBA" id="ARBA00022741"/>
    </source>
</evidence>
<dbReference type="Gene3D" id="3.40.50.300">
    <property type="entry name" value="P-loop containing nucleotide triphosphate hydrolases"/>
    <property type="match status" value="1"/>
</dbReference>
<name>A0A7V7NX55_9VIBR</name>
<proteinExistence type="inferred from homology"/>
<gene>
    <name evidence="5" type="ORF">F7Q91_03380</name>
</gene>
<protein>
    <recommendedName>
        <fullName evidence="4">Bacterial type II secretion system protein E domain-containing protein</fullName>
    </recommendedName>
</protein>
<dbReference type="PANTHER" id="PTHR30258:SF1">
    <property type="entry name" value="PROTEIN TRANSPORT PROTEIN HOFB HOMOLOG"/>
    <property type="match status" value="1"/>
</dbReference>
<evidence type="ECO:0000259" key="4">
    <source>
        <dbReference type="Pfam" id="PF00437"/>
    </source>
</evidence>
<comment type="caution">
    <text evidence="5">The sequence shown here is derived from an EMBL/GenBank/DDBJ whole genome shotgun (WGS) entry which is preliminary data.</text>
</comment>
<evidence type="ECO:0000313" key="6">
    <source>
        <dbReference type="Proteomes" id="UP000423756"/>
    </source>
</evidence>